<organism evidence="2 3">
    <name type="scientific">Bicyclus anynana</name>
    <name type="common">Squinting bush brown butterfly</name>
    <dbReference type="NCBI Taxonomy" id="110368"/>
    <lineage>
        <taxon>Eukaryota</taxon>
        <taxon>Metazoa</taxon>
        <taxon>Ecdysozoa</taxon>
        <taxon>Arthropoda</taxon>
        <taxon>Hexapoda</taxon>
        <taxon>Insecta</taxon>
        <taxon>Pterygota</taxon>
        <taxon>Neoptera</taxon>
        <taxon>Endopterygota</taxon>
        <taxon>Lepidoptera</taxon>
        <taxon>Glossata</taxon>
        <taxon>Ditrysia</taxon>
        <taxon>Papilionoidea</taxon>
        <taxon>Nymphalidae</taxon>
        <taxon>Satyrinae</taxon>
        <taxon>Satyrini</taxon>
        <taxon>Mycalesina</taxon>
        <taxon>Bicyclus</taxon>
    </lineage>
</organism>
<dbReference type="AlphaFoldDB" id="A0A6J1MRK0"/>
<evidence type="ECO:0000256" key="1">
    <source>
        <dbReference type="SAM" id="Coils"/>
    </source>
</evidence>
<evidence type="ECO:0000313" key="3">
    <source>
        <dbReference type="RefSeq" id="XP_023938275.2"/>
    </source>
</evidence>
<evidence type="ECO:0000313" key="2">
    <source>
        <dbReference type="Proteomes" id="UP001652582"/>
    </source>
</evidence>
<proteinExistence type="predicted"/>
<sequence>MNSLLVNLTKNALMIDFKKINEIPLKLVATCEQTLATRKDMIDWFENLKNHEQGCSKSSLSKKIYEFNAENEMLSCTLETVKNDFLNELNDILRTCINERIALQLRTEEFTCEISELNSQNTELKKQLYNAENQKSHINKIRIEELEKELKDEKVKKLRIRDHLSRAEGQLKIEADRAAQLEAALNQAITHTRSLERTIQQQQEQNQQLQKDFGSELNKLKESIKKNTNHIEDIATARETLQHENEDLKKKLQELTCHYNLSQSTMKEDLNKNIAKLIEVENRYNEELRNKEKLHKTVDSQWARLLEYESCHKDMLKKIQEAESTTNELMNYKKELERTKNELNEAVTNLEKYKTLNSEQEVKILGIEENLKISLELEKKIKTEISNKNNNIAELEERNKLLTQQLLENDCKMQTYEDQLSTLKSHLTKMHEHFIEYGNFEKIHEQVNRQNIKLAETKRKNDELSEELEKKQNNLKQVTELLTEHENLLKQRQSFLQSEKDKEQSNILRLNGQINEKNAEISSLITNIKTRKEQISQLEKIILTIEDQNRKCAVQKRKDHDKICALEQKIAEYEHYLSSRDPELPDNLDNLIKILEDELGTSYDNDHISSCFKQIESNYRNQNDSSYQPNSKRPAKIVMGNFVKKTYIPNNDDINNYRNDIDYPRKKAINSTDTQHCIPAPDAENSFEFMKNDVCTDGILQHCNHSKEKLSKKLQYILPKQMRDEKKSKMFKFASPRIT</sequence>
<dbReference type="OrthoDB" id="6923473at2759"/>
<dbReference type="RefSeq" id="XP_023938275.2">
    <property type="nucleotide sequence ID" value="XM_024082507.2"/>
</dbReference>
<gene>
    <name evidence="3" type="primary">LOC112046047</name>
</gene>
<feature type="coiled-coil region" evidence="1">
    <location>
        <begin position="447"/>
        <end position="520"/>
    </location>
</feature>
<keyword evidence="2" id="KW-1185">Reference proteome</keyword>
<reference evidence="3" key="1">
    <citation type="submission" date="2025-08" db="UniProtKB">
        <authorList>
            <consortium name="RefSeq"/>
        </authorList>
    </citation>
    <scope>IDENTIFICATION</scope>
</reference>
<protein>
    <submittedName>
        <fullName evidence="3">Leucine-rich repeat-containing protein DDB_G0290503</fullName>
    </submittedName>
</protein>
<keyword evidence="1" id="KW-0175">Coiled coil</keyword>
<dbReference type="KEGG" id="bany:112046047"/>
<dbReference type="Proteomes" id="UP001652582">
    <property type="component" value="Chromosome 6"/>
</dbReference>
<dbReference type="GeneID" id="112046047"/>
<name>A0A6J1MRK0_BICAN</name>
<feature type="coiled-coil region" evidence="1">
    <location>
        <begin position="107"/>
        <end position="412"/>
    </location>
</feature>
<accession>A0A6J1MRK0</accession>